<dbReference type="Proteomes" id="UP000774617">
    <property type="component" value="Unassembled WGS sequence"/>
</dbReference>
<dbReference type="Pfam" id="PF13508">
    <property type="entry name" value="Acetyltransf_7"/>
    <property type="match status" value="1"/>
</dbReference>
<accession>A0ABQ8GAW2</accession>
<name>A0ABQ8GAW2_9PEZI</name>
<gene>
    <name evidence="2" type="ORF">B0J12DRAFT_128092</name>
</gene>
<feature type="domain" description="N-acetyltransferase" evidence="1">
    <location>
        <begin position="22"/>
        <end position="164"/>
    </location>
</feature>
<dbReference type="PANTHER" id="PTHR43233:SF1">
    <property type="entry name" value="FAMILY N-ACETYLTRANSFERASE, PUTATIVE (AFU_ORTHOLOGUE AFUA_6G03350)-RELATED"/>
    <property type="match status" value="1"/>
</dbReference>
<proteinExistence type="predicted"/>
<sequence length="164" mass="17658">MANALPPGYTFHDAPPPLENYLNLRRVTGLSPKTPEQGAGAISGSWAWCTVLYSDPSTAASETSPAEPVGMIRAIGDGGWYYHLSDMAVLPEHQRKGLGEGLLRRLLKIIEERSPPGALITLLADKPARELYKKLGFEESAPRSLGMWLGSGDGPSTNEVVKSD</sequence>
<dbReference type="SUPFAM" id="SSF55729">
    <property type="entry name" value="Acyl-CoA N-acyltransferases (Nat)"/>
    <property type="match status" value="1"/>
</dbReference>
<comment type="caution">
    <text evidence="2">The sequence shown here is derived from an EMBL/GenBank/DDBJ whole genome shotgun (WGS) entry which is preliminary data.</text>
</comment>
<protein>
    <submittedName>
        <fullName evidence="2">GNAT family N-acetyltransferase</fullName>
    </submittedName>
</protein>
<evidence type="ECO:0000313" key="3">
    <source>
        <dbReference type="Proteomes" id="UP000774617"/>
    </source>
</evidence>
<reference evidence="2 3" key="1">
    <citation type="journal article" date="2021" name="Nat. Commun.">
        <title>Genetic determinants of endophytism in the Arabidopsis root mycobiome.</title>
        <authorList>
            <person name="Mesny F."/>
            <person name="Miyauchi S."/>
            <person name="Thiergart T."/>
            <person name="Pickel B."/>
            <person name="Atanasova L."/>
            <person name="Karlsson M."/>
            <person name="Huettel B."/>
            <person name="Barry K.W."/>
            <person name="Haridas S."/>
            <person name="Chen C."/>
            <person name="Bauer D."/>
            <person name="Andreopoulos W."/>
            <person name="Pangilinan J."/>
            <person name="LaButti K."/>
            <person name="Riley R."/>
            <person name="Lipzen A."/>
            <person name="Clum A."/>
            <person name="Drula E."/>
            <person name="Henrissat B."/>
            <person name="Kohler A."/>
            <person name="Grigoriev I.V."/>
            <person name="Martin F.M."/>
            <person name="Hacquard S."/>
        </authorList>
    </citation>
    <scope>NUCLEOTIDE SEQUENCE [LARGE SCALE GENOMIC DNA]</scope>
    <source>
        <strain evidence="2 3">MPI-SDFR-AT-0080</strain>
    </source>
</reference>
<dbReference type="PROSITE" id="PS51186">
    <property type="entry name" value="GNAT"/>
    <property type="match status" value="1"/>
</dbReference>
<dbReference type="CDD" id="cd04301">
    <property type="entry name" value="NAT_SF"/>
    <property type="match status" value="1"/>
</dbReference>
<dbReference type="PANTHER" id="PTHR43233">
    <property type="entry name" value="FAMILY N-ACETYLTRANSFERASE, PUTATIVE (AFU_ORTHOLOGUE AFUA_6G03350)-RELATED"/>
    <property type="match status" value="1"/>
</dbReference>
<dbReference type="InterPro" id="IPR053144">
    <property type="entry name" value="Acetyltransferase_Butenolide"/>
</dbReference>
<keyword evidence="3" id="KW-1185">Reference proteome</keyword>
<dbReference type="Gene3D" id="3.40.630.30">
    <property type="match status" value="1"/>
</dbReference>
<dbReference type="InterPro" id="IPR000182">
    <property type="entry name" value="GNAT_dom"/>
</dbReference>
<dbReference type="InterPro" id="IPR016181">
    <property type="entry name" value="Acyl_CoA_acyltransferase"/>
</dbReference>
<evidence type="ECO:0000259" key="1">
    <source>
        <dbReference type="PROSITE" id="PS51186"/>
    </source>
</evidence>
<evidence type="ECO:0000313" key="2">
    <source>
        <dbReference type="EMBL" id="KAH7047559.1"/>
    </source>
</evidence>
<dbReference type="EMBL" id="JAGTJR010000016">
    <property type="protein sequence ID" value="KAH7047559.1"/>
    <property type="molecule type" value="Genomic_DNA"/>
</dbReference>
<organism evidence="2 3">
    <name type="scientific">Macrophomina phaseolina</name>
    <dbReference type="NCBI Taxonomy" id="35725"/>
    <lineage>
        <taxon>Eukaryota</taxon>
        <taxon>Fungi</taxon>
        <taxon>Dikarya</taxon>
        <taxon>Ascomycota</taxon>
        <taxon>Pezizomycotina</taxon>
        <taxon>Dothideomycetes</taxon>
        <taxon>Dothideomycetes incertae sedis</taxon>
        <taxon>Botryosphaeriales</taxon>
        <taxon>Botryosphaeriaceae</taxon>
        <taxon>Macrophomina</taxon>
    </lineage>
</organism>